<dbReference type="SUPFAM" id="SSF55729">
    <property type="entry name" value="Acyl-CoA N-acyltransferases (Nat)"/>
    <property type="match status" value="1"/>
</dbReference>
<dbReference type="Proteomes" id="UP000536685">
    <property type="component" value="Unassembled WGS sequence"/>
</dbReference>
<evidence type="ECO:0000259" key="1">
    <source>
        <dbReference type="PROSITE" id="PS51186"/>
    </source>
</evidence>
<dbReference type="Pfam" id="PF00583">
    <property type="entry name" value="Acetyltransf_1"/>
    <property type="match status" value="1"/>
</dbReference>
<comment type="caution">
    <text evidence="2">The sequence shown here is derived from an EMBL/GenBank/DDBJ whole genome shotgun (WGS) entry which is preliminary data.</text>
</comment>
<sequence>MTTEPRIRPITGADIDDIVALSADEFGAAGAARDTLELAVTGWQQLKAPVVVARSADGAFLGYARSVPNEVDPSPRPEGQVAEIAEIAVVPASRREGVGRALLARSLKTLRLLGYARVVARVTDAFAVDGWTVLPAGRGRTWIEPFIARDDLWFPSARSGSYSPLLVVPFDAARPRQAWATLRDEPPIVEAEYELGPDSRRSDAAATTAITDALAELPAAVAALPPSLLRSLIESPAASTKFRSRVDS</sequence>
<organism evidence="2 3">
    <name type="scientific">Conyzicola lurida</name>
    <dbReference type="NCBI Taxonomy" id="1172621"/>
    <lineage>
        <taxon>Bacteria</taxon>
        <taxon>Bacillati</taxon>
        <taxon>Actinomycetota</taxon>
        <taxon>Actinomycetes</taxon>
        <taxon>Micrococcales</taxon>
        <taxon>Microbacteriaceae</taxon>
        <taxon>Conyzicola</taxon>
    </lineage>
</organism>
<feature type="domain" description="N-acetyltransferase" evidence="1">
    <location>
        <begin position="5"/>
        <end position="153"/>
    </location>
</feature>
<proteinExistence type="predicted"/>
<dbReference type="InterPro" id="IPR016181">
    <property type="entry name" value="Acyl_CoA_acyltransferase"/>
</dbReference>
<evidence type="ECO:0000313" key="3">
    <source>
        <dbReference type="Proteomes" id="UP000536685"/>
    </source>
</evidence>
<evidence type="ECO:0000313" key="2">
    <source>
        <dbReference type="EMBL" id="MBB5844889.1"/>
    </source>
</evidence>
<dbReference type="AlphaFoldDB" id="A0A841AU07"/>
<dbReference type="InterPro" id="IPR000182">
    <property type="entry name" value="GNAT_dom"/>
</dbReference>
<dbReference type="Gene3D" id="3.40.630.30">
    <property type="match status" value="1"/>
</dbReference>
<reference evidence="2 3" key="1">
    <citation type="submission" date="2020-08" db="EMBL/GenBank/DDBJ databases">
        <title>Sequencing the genomes of 1000 actinobacteria strains.</title>
        <authorList>
            <person name="Klenk H.-P."/>
        </authorList>
    </citation>
    <scope>NUCLEOTIDE SEQUENCE [LARGE SCALE GENOMIC DNA]</scope>
    <source>
        <strain evidence="2 3">DSM 105784</strain>
    </source>
</reference>
<gene>
    <name evidence="2" type="ORF">HD599_003212</name>
</gene>
<dbReference type="EMBL" id="JACHMJ010000001">
    <property type="protein sequence ID" value="MBB5844889.1"/>
    <property type="molecule type" value="Genomic_DNA"/>
</dbReference>
<name>A0A841AU07_9MICO</name>
<dbReference type="PROSITE" id="PS51186">
    <property type="entry name" value="GNAT"/>
    <property type="match status" value="1"/>
</dbReference>
<accession>A0A841AU07</accession>
<keyword evidence="3" id="KW-1185">Reference proteome</keyword>
<keyword evidence="2" id="KW-0808">Transferase</keyword>
<dbReference type="CDD" id="cd04301">
    <property type="entry name" value="NAT_SF"/>
    <property type="match status" value="1"/>
</dbReference>
<dbReference type="GO" id="GO:0016747">
    <property type="term" value="F:acyltransferase activity, transferring groups other than amino-acyl groups"/>
    <property type="evidence" value="ECO:0007669"/>
    <property type="project" value="InterPro"/>
</dbReference>
<dbReference type="RefSeq" id="WP_184239484.1">
    <property type="nucleotide sequence ID" value="NZ_JACHMJ010000001.1"/>
</dbReference>
<protein>
    <submittedName>
        <fullName evidence="2">Putative N-acetyltransferase YhbS</fullName>
    </submittedName>
</protein>